<evidence type="ECO:0000313" key="2">
    <source>
        <dbReference type="EMBL" id="KAF1727522.1"/>
    </source>
</evidence>
<dbReference type="Proteomes" id="UP000781710">
    <property type="component" value="Unassembled WGS sequence"/>
</dbReference>
<dbReference type="Pfam" id="PF13640">
    <property type="entry name" value="2OG-FeII_Oxy_3"/>
    <property type="match status" value="1"/>
</dbReference>
<dbReference type="EMBL" id="PDWW01000001">
    <property type="protein sequence ID" value="KAF1727522.1"/>
    <property type="molecule type" value="Genomic_DNA"/>
</dbReference>
<accession>A0ABQ6ZMK9</accession>
<protein>
    <submittedName>
        <fullName evidence="2">2OG-Fe(II) oxygenase</fullName>
    </submittedName>
</protein>
<evidence type="ECO:0000313" key="3">
    <source>
        <dbReference type="Proteomes" id="UP000781710"/>
    </source>
</evidence>
<dbReference type="InterPro" id="IPR044862">
    <property type="entry name" value="Pro_4_hyd_alph_FE2OG_OXY"/>
</dbReference>
<reference evidence="2 3" key="1">
    <citation type="submission" date="2017-10" db="EMBL/GenBank/DDBJ databases">
        <title>Whole genome sequencing of members of genus Pseudoxanthomonas.</title>
        <authorList>
            <person name="Kumar S."/>
            <person name="Bansal K."/>
            <person name="Kaur A."/>
            <person name="Patil P."/>
            <person name="Sharma S."/>
            <person name="Patil P.B."/>
        </authorList>
    </citation>
    <scope>NUCLEOTIDE SEQUENCE [LARGE SCALE GENOMIC DNA]</scope>
    <source>
        <strain evidence="2 3">DSM 17109</strain>
    </source>
</reference>
<gene>
    <name evidence="2" type="ORF">CSC78_01530</name>
</gene>
<dbReference type="Gene3D" id="2.60.120.620">
    <property type="entry name" value="q2cbj1_9rhob like domain"/>
    <property type="match status" value="1"/>
</dbReference>
<proteinExistence type="predicted"/>
<feature type="domain" description="Prolyl 4-hydroxylase alpha subunit Fe(2+) 2OG dioxygenase" evidence="1">
    <location>
        <begin position="132"/>
        <end position="223"/>
    </location>
</feature>
<name>A0ABQ6ZMK9_9GAMM</name>
<keyword evidence="3" id="KW-1185">Reference proteome</keyword>
<organism evidence="2 3">
    <name type="scientific">Pseudoxanthomonas japonensis</name>
    <dbReference type="NCBI Taxonomy" id="69284"/>
    <lineage>
        <taxon>Bacteria</taxon>
        <taxon>Pseudomonadati</taxon>
        <taxon>Pseudomonadota</taxon>
        <taxon>Gammaproteobacteria</taxon>
        <taxon>Lysobacterales</taxon>
        <taxon>Lysobacteraceae</taxon>
        <taxon>Pseudoxanthomonas</taxon>
    </lineage>
</organism>
<evidence type="ECO:0000259" key="1">
    <source>
        <dbReference type="Pfam" id="PF13640"/>
    </source>
</evidence>
<comment type="caution">
    <text evidence="2">The sequence shown here is derived from an EMBL/GenBank/DDBJ whole genome shotgun (WGS) entry which is preliminary data.</text>
</comment>
<sequence length="235" mass="26465">MTATTADFIEVYPDALDADTCRAIVARFDASGQDQPGRVGGGHYPELKHSRDISISGQADWRDVEQRLNLAVLTGLLQYLRTYPFSLIAPLMLQQPDADGTLRRLRYDDVANMDEAALMKLVMKVFVPGKINLQRYAAGEGGYPYWHCELFPKAADAETLHRHVLWTIYLNDGFGAGETEFFHQQRKIVPRTGSLLIAPTAFTHTHRGNRPLHGDKYIATSWVLFQRAERLYGNG</sequence>
<dbReference type="RefSeq" id="WP_162336146.1">
    <property type="nucleotide sequence ID" value="NZ_JBHSRQ010000007.1"/>
</dbReference>